<keyword evidence="2" id="KW-1185">Reference proteome</keyword>
<organism evidence="1 2">
    <name type="scientific">Candidula unifasciata</name>
    <dbReference type="NCBI Taxonomy" id="100452"/>
    <lineage>
        <taxon>Eukaryota</taxon>
        <taxon>Metazoa</taxon>
        <taxon>Spiralia</taxon>
        <taxon>Lophotrochozoa</taxon>
        <taxon>Mollusca</taxon>
        <taxon>Gastropoda</taxon>
        <taxon>Heterobranchia</taxon>
        <taxon>Euthyneura</taxon>
        <taxon>Panpulmonata</taxon>
        <taxon>Eupulmonata</taxon>
        <taxon>Stylommatophora</taxon>
        <taxon>Helicina</taxon>
        <taxon>Helicoidea</taxon>
        <taxon>Geomitridae</taxon>
        <taxon>Candidula</taxon>
    </lineage>
</organism>
<dbReference type="PANTHER" id="PTHR11475:SF134">
    <property type="entry name" value="LD42267P"/>
    <property type="match status" value="1"/>
</dbReference>
<dbReference type="InterPro" id="IPR010255">
    <property type="entry name" value="Haem_peroxidase_sf"/>
</dbReference>
<proteinExistence type="predicted"/>
<dbReference type="Proteomes" id="UP000678393">
    <property type="component" value="Unassembled WGS sequence"/>
</dbReference>
<feature type="non-terminal residue" evidence="1">
    <location>
        <position position="1"/>
    </location>
</feature>
<reference evidence="1" key="1">
    <citation type="submission" date="2021-04" db="EMBL/GenBank/DDBJ databases">
        <authorList>
            <consortium name="Molecular Ecology Group"/>
        </authorList>
    </citation>
    <scope>NUCLEOTIDE SEQUENCE</scope>
</reference>
<feature type="non-terminal residue" evidence="1">
    <location>
        <position position="263"/>
    </location>
</feature>
<evidence type="ECO:0008006" key="3">
    <source>
        <dbReference type="Google" id="ProtNLM"/>
    </source>
</evidence>
<dbReference type="AlphaFoldDB" id="A0A8S3ZU78"/>
<evidence type="ECO:0000313" key="2">
    <source>
        <dbReference type="Proteomes" id="UP000678393"/>
    </source>
</evidence>
<dbReference type="InterPro" id="IPR037120">
    <property type="entry name" value="Haem_peroxidase_sf_animal"/>
</dbReference>
<dbReference type="EMBL" id="CAJHNH020004587">
    <property type="protein sequence ID" value="CAG5131332.1"/>
    <property type="molecule type" value="Genomic_DNA"/>
</dbReference>
<dbReference type="PANTHER" id="PTHR11475">
    <property type="entry name" value="OXIDASE/PEROXIDASE"/>
    <property type="match status" value="1"/>
</dbReference>
<gene>
    <name evidence="1" type="ORF">CUNI_LOCUS16890</name>
</gene>
<dbReference type="GO" id="GO:0004601">
    <property type="term" value="F:peroxidase activity"/>
    <property type="evidence" value="ECO:0007669"/>
    <property type="project" value="InterPro"/>
</dbReference>
<evidence type="ECO:0000313" key="1">
    <source>
        <dbReference type="EMBL" id="CAG5131332.1"/>
    </source>
</evidence>
<dbReference type="PROSITE" id="PS50292">
    <property type="entry name" value="PEROXIDASE_3"/>
    <property type="match status" value="1"/>
</dbReference>
<dbReference type="OrthoDB" id="823504at2759"/>
<name>A0A8S3ZU78_9EUPU</name>
<protein>
    <recommendedName>
        <fullName evidence="3">Peroxidase</fullName>
    </recommendedName>
</protein>
<dbReference type="InterPro" id="IPR019791">
    <property type="entry name" value="Haem_peroxidase_animal"/>
</dbReference>
<dbReference type="Gene3D" id="1.10.640.10">
    <property type="entry name" value="Haem peroxidase domain superfamily, animal type"/>
    <property type="match status" value="2"/>
</dbReference>
<dbReference type="GO" id="GO:0005576">
    <property type="term" value="C:extracellular region"/>
    <property type="evidence" value="ECO:0007669"/>
    <property type="project" value="UniProtKB-SubCell"/>
</dbReference>
<dbReference type="GO" id="GO:0020037">
    <property type="term" value="F:heme binding"/>
    <property type="evidence" value="ECO:0007669"/>
    <property type="project" value="InterPro"/>
</dbReference>
<dbReference type="PRINTS" id="PR00457">
    <property type="entry name" value="ANPEROXIDASE"/>
</dbReference>
<dbReference type="SUPFAM" id="SSF48113">
    <property type="entry name" value="Heme-dependent peroxidases"/>
    <property type="match status" value="1"/>
</dbReference>
<sequence length="263" mass="30144">NCFPIELPPNDPSFPGVCLHFIRSLAAEDLNGNQLKPRQQTTTVTSFIDCSQVYGSTPEVNSQIRAPSTWSFLLRTKNNNFLPESLTAGCNKRPGTDDYCFESGDARVNQNPFIAAMHTVWLREHNRIARKLKRLKPGSSNEEIFQLARKIFSSAAFRFGHSTISSFVPTRNGSHLLRNHFNRYCLTIISFIIRPNVSFFRFFFPNYLRVVDKLVEYFFSLPFSVEDVSKFLFLNQATGRGLDLATINIHRGRDHGVQPYVKW</sequence>
<accession>A0A8S3ZU78</accession>
<dbReference type="GO" id="GO:0006979">
    <property type="term" value="P:response to oxidative stress"/>
    <property type="evidence" value="ECO:0007669"/>
    <property type="project" value="InterPro"/>
</dbReference>
<dbReference type="Pfam" id="PF03098">
    <property type="entry name" value="An_peroxidase"/>
    <property type="match status" value="1"/>
</dbReference>
<comment type="caution">
    <text evidence="1">The sequence shown here is derived from an EMBL/GenBank/DDBJ whole genome shotgun (WGS) entry which is preliminary data.</text>
</comment>